<dbReference type="EMBL" id="BIFY01000034">
    <property type="protein sequence ID" value="GCE60372.1"/>
    <property type="molecule type" value="Genomic_DNA"/>
</dbReference>
<dbReference type="Proteomes" id="UP000289660">
    <property type="component" value="Unassembled WGS sequence"/>
</dbReference>
<comment type="caution">
    <text evidence="1">The sequence shown here is derived from an EMBL/GenBank/DDBJ whole genome shotgun (WGS) entry which is preliminary data.</text>
</comment>
<sequence>MKKENFWNKHKADIDVICRIITTLTALVSLGVQVGELKIPESKILPPITEVQLEAGKKTHTH</sequence>
<evidence type="ECO:0000313" key="2">
    <source>
        <dbReference type="Proteomes" id="UP000289660"/>
    </source>
</evidence>
<evidence type="ECO:0000313" key="1">
    <source>
        <dbReference type="EMBL" id="GCE60372.1"/>
    </source>
</evidence>
<proteinExistence type="predicted"/>
<dbReference type="RefSeq" id="WP_130757325.1">
    <property type="nucleotide sequence ID" value="NZ_BIFY01000034.1"/>
</dbReference>
<accession>A0A402DDS0</accession>
<protein>
    <submittedName>
        <fullName evidence="1">Uncharacterized protein</fullName>
    </submittedName>
</protein>
<dbReference type="AlphaFoldDB" id="A0A402DDS0"/>
<organism evidence="1 2">
    <name type="scientific">Microcystis aeruginosa NIES-4285</name>
    <dbReference type="NCBI Taxonomy" id="2497681"/>
    <lineage>
        <taxon>Bacteria</taxon>
        <taxon>Bacillati</taxon>
        <taxon>Cyanobacteriota</taxon>
        <taxon>Cyanophyceae</taxon>
        <taxon>Oscillatoriophycideae</taxon>
        <taxon>Chroococcales</taxon>
        <taxon>Microcystaceae</taxon>
        <taxon>Microcystis</taxon>
    </lineage>
</organism>
<reference evidence="2" key="1">
    <citation type="submission" date="2018-12" db="EMBL/GenBank/DDBJ databases">
        <title>Genome sequence of Microcystis aeruginosa NIES-4285.</title>
        <authorList>
            <person name="Tanabe Y."/>
        </authorList>
    </citation>
    <scope>NUCLEOTIDE SEQUENCE [LARGE SCALE GENOMIC DNA]</scope>
    <source>
        <strain evidence="2">NIES-4285</strain>
    </source>
</reference>
<gene>
    <name evidence="1" type="ORF">MiAbB_02293</name>
</gene>
<name>A0A402DDS0_MICAE</name>